<dbReference type="EMBL" id="CP045350">
    <property type="protein sequence ID" value="QFT25235.1"/>
    <property type="molecule type" value="Genomic_DNA"/>
</dbReference>
<dbReference type="Pfam" id="PF20249">
    <property type="entry name" value="VasX_N"/>
    <property type="match status" value="1"/>
</dbReference>
<dbReference type="Proteomes" id="UP000326936">
    <property type="component" value="Chromosome"/>
</dbReference>
<dbReference type="CDD" id="cd20706">
    <property type="entry name" value="MIX_II"/>
    <property type="match status" value="1"/>
</dbReference>
<protein>
    <recommendedName>
        <fullName evidence="2">Toxin VasX N-terminal region domain-containing protein</fullName>
    </recommendedName>
</protein>
<name>A0A5P9CG70_9VIBR</name>
<sequence>MPVTINANGLSIVHKGSGGEANATSPDVCLTTVGPAVVPIPYGNNAKSADLVDGTTTVSADGGNSIAIKGSKFAKSTGDADGDQKGISSGTIEDEAEFISASANVFIEGKGVARLSDQMTMNKGNTTCMAGVQNPCVTVDPMLDIPCSVEVCVRYPNGKRVKNALFTLTNEGITPVGGGMLDSTGESYVSGLKPGKIKLMMEESQDAFCLSPVRRTNPHCIEEISDDDFFDKARKRNQGFWQPTRVETGLAPWGAIGHELTTDRYFQDIVGLETRLHYTHLHPATEFSLEKSCETLVGNLNMPLPHTTEAMLAYSMPMILEEGEILSAILRLAPYETTDRLLAFIRARGEGNPQSYLNDYDWAAAKKAVNESFDSLLKKLQSRLEFLRDQASKLKYAYLSDELFNKHINTIKAYLKGLPELIAGVFAKMQLRVSMLMSNTANVKVIKASDNVYSAEAGVIKAVVNTTQTIDLVEPFMNEVAGKIADVLPIYPVRYGYANFFDTIMPAQAPPTLPEMASASGLNETGGYILRLLREGWIYIKEEEGKADNQQIHIFRYAQTETATGVIEKFEKYYFTNEENAQDGLTLDISSGATFYPFAFVTNGTQKISIAYSEHEWAADIIDKMNSDQEWRTKAMQQVDMIASDDFSDTATQDTLSSLVEDYRSHDVKWLADQNKDKPSKYGLDVFTTAKNYYLAADELVETMQKSHSEQKDGTLVALFDPVGRQAEMSFVLSLLVTTEKAADNTDTYPRVIGDIIRELMKPDKDPEIQQAVQENINVEAMTSFYDEREALFSDFQARRVEILKLFSMFAFEDLADGSLGALDTYFDMYFSEESTDPFKEVQKLNHIMSSVMDGLEGTKEGHDTAINMINLAYEQGANNIYLTYEEKLKLILLQCQSTVDWAELAATLADTTHNLLKFFWSWVSALATYGSDTVAKTALNLKPAAYSGLLNFIPDFFEKGFGIVEQGGNVRITLEELGKILAEHIDSVGKSHFKMTRTQSVMPAASKLIKWASVEKTTTLPRLETEADNKAVAYLKLPKYGHRFANFDADTAANLLGKTADGAISMLSLRANIDMLVQLTQSNQFEQADPTKSHDWLSASQDYALAVAALSAAIVDHSAVQRAQLLLAKKALNSEKFYQAVYTGLSGLLGAITKGGAHAATRVIDHRLEQLSLLVQSKIMSGLIGASNLALVASSAVDAVDAYETGNTGLMYANINSMIAYSMFATGPLLALRNISSATISSGYFALIGFSLLIVAESMKLKYGKTDLENLLFRCFWGNSDKYAFWYFESGGKFDISKRLEYSSNIYDDPKFMLAMEIEQQEFKNLLLRPELKVWVEEDLSRTKKVYGYRIALPSYIKGQSNLIGMVCSKKIVDYIQPVNRKWVEDEAATKAFKQALSAAANSEDFFQSEMINGTLYLNFTVEMENKPDEELHLHWYYQQSPDIIVPKRMLTSDGVLEKTYYGMIDDKPSNI</sequence>
<dbReference type="InterPro" id="IPR046864">
    <property type="entry name" value="VasX_N"/>
</dbReference>
<accession>A0A5P9CG70</accession>
<dbReference type="OrthoDB" id="7370316at2"/>
<dbReference type="CDD" id="cd14740">
    <property type="entry name" value="PAAR_4"/>
    <property type="match status" value="1"/>
</dbReference>
<feature type="coiled-coil region" evidence="1">
    <location>
        <begin position="370"/>
        <end position="397"/>
    </location>
</feature>
<feature type="domain" description="Toxin VasX N-terminal region" evidence="2">
    <location>
        <begin position="488"/>
        <end position="643"/>
    </location>
</feature>
<dbReference type="Pfam" id="PF13665">
    <property type="entry name" value="Tox-PAAR-like"/>
    <property type="match status" value="1"/>
</dbReference>
<evidence type="ECO:0000256" key="1">
    <source>
        <dbReference type="SAM" id="Coils"/>
    </source>
</evidence>
<reference evidence="3 4" key="1">
    <citation type="submission" date="2019-10" db="EMBL/GenBank/DDBJ databases">
        <title>Complete genome sequence of Vibrio sp. strain THAF100, isolated from non-filtered water from the water column of tank 6 of a marine aquarium containing stony-coral fragments. Water maintained at 26 degree C.</title>
        <authorList>
            <person name="Ruckert C."/>
            <person name="Franco A."/>
            <person name="Kalinowski J."/>
            <person name="Glaeser S."/>
        </authorList>
    </citation>
    <scope>NUCLEOTIDE SEQUENCE [LARGE SCALE GENOMIC DNA]</scope>
    <source>
        <strain evidence="3 4">THAF100</strain>
    </source>
</reference>
<dbReference type="KEGG" id="vaq:FIV01_02095"/>
<evidence type="ECO:0000313" key="3">
    <source>
        <dbReference type="EMBL" id="QFT25235.1"/>
    </source>
</evidence>
<keyword evidence="4" id="KW-1185">Reference proteome</keyword>
<proteinExistence type="predicted"/>
<gene>
    <name evidence="3" type="ORF">FIV01_02095</name>
</gene>
<keyword evidence="1" id="KW-0175">Coiled coil</keyword>
<dbReference type="RefSeq" id="WP_152429517.1">
    <property type="nucleotide sequence ID" value="NZ_CBCSDK010000005.1"/>
</dbReference>
<evidence type="ECO:0000259" key="2">
    <source>
        <dbReference type="Pfam" id="PF20249"/>
    </source>
</evidence>
<organism evidence="3 4">
    <name type="scientific">Vibrio aquimaris</name>
    <dbReference type="NCBI Taxonomy" id="2587862"/>
    <lineage>
        <taxon>Bacteria</taxon>
        <taxon>Pseudomonadati</taxon>
        <taxon>Pseudomonadota</taxon>
        <taxon>Gammaproteobacteria</taxon>
        <taxon>Vibrionales</taxon>
        <taxon>Vibrionaceae</taxon>
        <taxon>Vibrio</taxon>
    </lineage>
</organism>
<evidence type="ECO:0000313" key="4">
    <source>
        <dbReference type="Proteomes" id="UP000326936"/>
    </source>
</evidence>